<accession>A0A0G0LHG7</accession>
<dbReference type="InterPro" id="IPR009008">
    <property type="entry name" value="Val/Leu/Ile-tRNA-synth_edit"/>
</dbReference>
<dbReference type="SUPFAM" id="SSF53254">
    <property type="entry name" value="Phosphoglycerate mutase-like"/>
    <property type="match status" value="1"/>
</dbReference>
<dbReference type="InterPro" id="IPR013155">
    <property type="entry name" value="M/V/L/I-tRNA-synth_anticd-bd"/>
</dbReference>
<comment type="catalytic activity">
    <reaction evidence="8">
        <text>tRNA(Ile) + L-isoleucine + ATP = L-isoleucyl-tRNA(Ile) + AMP + diphosphate</text>
        <dbReference type="Rhea" id="RHEA:11060"/>
        <dbReference type="Rhea" id="RHEA-COMP:9666"/>
        <dbReference type="Rhea" id="RHEA-COMP:9695"/>
        <dbReference type="ChEBI" id="CHEBI:30616"/>
        <dbReference type="ChEBI" id="CHEBI:33019"/>
        <dbReference type="ChEBI" id="CHEBI:58045"/>
        <dbReference type="ChEBI" id="CHEBI:78442"/>
        <dbReference type="ChEBI" id="CHEBI:78528"/>
        <dbReference type="ChEBI" id="CHEBI:456215"/>
        <dbReference type="EC" id="6.1.1.5"/>
    </reaction>
</comment>
<dbReference type="InterPro" id="IPR014729">
    <property type="entry name" value="Rossmann-like_a/b/a_fold"/>
</dbReference>
<reference evidence="13 14" key="1">
    <citation type="journal article" date="2015" name="Nature">
        <title>rRNA introns, odd ribosomes, and small enigmatic genomes across a large radiation of phyla.</title>
        <authorList>
            <person name="Brown C.T."/>
            <person name="Hug L.A."/>
            <person name="Thomas B.C."/>
            <person name="Sharon I."/>
            <person name="Castelle C.J."/>
            <person name="Singh A."/>
            <person name="Wilkins M.J."/>
            <person name="Williams K.H."/>
            <person name="Banfield J.F."/>
        </authorList>
    </citation>
    <scope>NUCLEOTIDE SEQUENCE [LARGE SCALE GENOMIC DNA]</scope>
</reference>
<keyword evidence="5" id="KW-0648">Protein biosynthesis</keyword>
<dbReference type="Pfam" id="PF00300">
    <property type="entry name" value="His_Phos_1"/>
    <property type="match status" value="1"/>
</dbReference>
<dbReference type="InterPro" id="IPR009080">
    <property type="entry name" value="tRNAsynth_Ia_anticodon-bd"/>
</dbReference>
<feature type="binding site" evidence="10">
    <location>
        <begin position="503"/>
        <end position="510"/>
    </location>
    <ligand>
        <name>substrate</name>
    </ligand>
</feature>
<dbReference type="CDD" id="cd07067">
    <property type="entry name" value="HP_PGM_like"/>
    <property type="match status" value="1"/>
</dbReference>
<dbReference type="Gene3D" id="3.90.740.10">
    <property type="entry name" value="Valyl/Leucyl/Isoleucyl-tRNA synthetase, editing domain"/>
    <property type="match status" value="1"/>
</dbReference>
<dbReference type="SUPFAM" id="SSF52374">
    <property type="entry name" value="Nucleotidylyl transferase"/>
    <property type="match status" value="2"/>
</dbReference>
<keyword evidence="3" id="KW-0547">Nucleotide-binding</keyword>
<keyword evidence="4" id="KW-0067">ATP-binding</keyword>
<dbReference type="AlphaFoldDB" id="A0A0G0LHG7"/>
<dbReference type="InterPro" id="IPR002300">
    <property type="entry name" value="aa-tRNA-synth_Ia"/>
</dbReference>
<dbReference type="InterPro" id="IPR023586">
    <property type="entry name" value="Ile-tRNA-ligase_type2"/>
</dbReference>
<feature type="domain" description="Aminoacyl-tRNA synthetase class Ia" evidence="11">
    <location>
        <begin position="11"/>
        <end position="478"/>
    </location>
</feature>
<dbReference type="PANTHER" id="PTHR42780">
    <property type="entry name" value="SOLEUCYL-TRNA SYNTHETASE"/>
    <property type="match status" value="1"/>
</dbReference>
<evidence type="ECO:0000256" key="6">
    <source>
        <dbReference type="ARBA" id="ARBA00023146"/>
    </source>
</evidence>
<sequence>MELFSPKTEEKILEFWQKNQIFEKLRKKNRNKKHWSFLDGPITANNPMGVHHAWGRTYKDLFQRYKAMRGFDQRFQNGFDAQGLWVEVEVEKELGFKSKKDIEKYGIAKFVEKCKERVRKYSEIQTKQSIRLGQWMDWKNSYYTMSNENNAAIWHFLKKCHQKGLLYKGLDVVPWCWRCGTAISQHEILTEDYKEVTHDSVYIEYPIVGNRVSNISNISNKKNAYLLVWTTTPWTLPGNVAVAIDPEKIYVEATGKIKGNSYYLIKTAAEKLNLKIIKTFKGKELVGLTYKSPFDNLPAVKKVLSGLVHKVVATDSRILPVSEEEGTGLVHIAPGQGVEDYRLAKKLKIPAVNLIDDAAVYLKNLGQFSGKNAKEHPEIIIDYLKTADFLFDAPKYTHRYPICWRCKTELVWKIADEWYISMDKLRRPLIEIAKKIKWIPSFGSGREIDWLKNMSDWLISKKRYWGLALPIFECHCGNFEVIGSLNDFDKHSPKKLNHYILLRHGEAENNRLKIISSYPEKKQYPLTIKGAQEIEKLIPWFKKKRVDLVFSSDILRARETSQIIAGALGKIVTYNKRLREHNFGAYNGRTHEEWHLLFGGSKTGQYAIKPPSGENLKDVAKRMTNFLKELDKKYEDKTILIVSHANPIAAVASAYNGYKNEETFEKFTIDEITGSVVEMPGHNWPYNNDGDLDLHRPYVDEIRIKCSKCGKNASRILDVGNPWLDAGIVPYSTMGYFEGKKFWRKWFPAELVCESFPGQFKNWFYSLIVMSTVLEKVPPMKTVFGYASVRDEKGEEMHKSKGNAIWFDEAAEKIGVDVMRWLYVKQNPADNLKFGYAPAKEHERKLMNLWNSFTFFKTYSSTIENLKFKIENSSLLDKWILSRLSNLIEKVTKNLDKYNPASASRAIEEFFIEDLSLWHIRRSRSRFQRPKSEREKELAIATLYLILLDLAKLIAPFLPFLSEEIYLFLKKDKMPESVHLCDWPKSDKKFINRKLEEQMNLVREISANGLALRAKAGIKVRQPLAALKFSISNFQFLKNNKELINLIKDEVNVKEIIFDKNIKRDFELDTVITGELKEEGIIRDLARQIQEMRKDGGLMPKDFVKIYFKIDNAELKNIVEKRQKNLIVNVGAKAVEFVGAVKDGLLIGRHFELENQSIWIGIQLLM</sequence>
<dbReference type="Gene3D" id="1.10.730.10">
    <property type="entry name" value="Isoleucyl-tRNA Synthetase, Domain 1"/>
    <property type="match status" value="1"/>
</dbReference>
<evidence type="ECO:0000313" key="13">
    <source>
        <dbReference type="EMBL" id="KKQ91313.1"/>
    </source>
</evidence>
<evidence type="ECO:0000256" key="5">
    <source>
        <dbReference type="ARBA" id="ARBA00022917"/>
    </source>
</evidence>
<dbReference type="SUPFAM" id="SSF47323">
    <property type="entry name" value="Anticodon-binding domain of a subclass of class I aminoacyl-tRNA synthetases"/>
    <property type="match status" value="1"/>
</dbReference>
<keyword evidence="2" id="KW-0436">Ligase</keyword>
<gene>
    <name evidence="13" type="ORF">UT16_C0018G0002</name>
</gene>
<feature type="active site" description="Tele-phosphohistidine intermediate" evidence="9">
    <location>
        <position position="504"/>
    </location>
</feature>
<dbReference type="Gene3D" id="3.40.50.620">
    <property type="entry name" value="HUPs"/>
    <property type="match status" value="3"/>
</dbReference>
<comment type="function">
    <text evidence="7">Catalyzes the attachment of isoleucine to tRNA(Ile). As IleRS can inadvertently accommodate and process structurally similar amino acids such as valine, to avoid such errors it has two additional distinct tRNA(Ile)-dependent editing activities. One activity is designated as 'pretransfer' editing and involves the hydrolysis of activated Val-AMP. The other activity is designated 'posttransfer' editing and involves deacylation of mischarged Val-tRNA(Ile).</text>
</comment>
<evidence type="ECO:0000256" key="2">
    <source>
        <dbReference type="ARBA" id="ARBA00022598"/>
    </source>
</evidence>
<dbReference type="InterPro" id="IPR002301">
    <property type="entry name" value="Ile-tRNA-ligase"/>
</dbReference>
<evidence type="ECO:0000256" key="3">
    <source>
        <dbReference type="ARBA" id="ARBA00022741"/>
    </source>
</evidence>
<proteinExistence type="predicted"/>
<keyword evidence="6 13" id="KW-0030">Aminoacyl-tRNA synthetase</keyword>
<dbReference type="PANTHER" id="PTHR42780:SF1">
    <property type="entry name" value="ISOLEUCINE--TRNA LIGASE, CYTOPLASMIC"/>
    <property type="match status" value="1"/>
</dbReference>
<evidence type="ECO:0000256" key="7">
    <source>
        <dbReference type="ARBA" id="ARBA00025217"/>
    </source>
</evidence>
<dbReference type="InterPro" id="IPR013078">
    <property type="entry name" value="His_Pase_superF_clade-1"/>
</dbReference>
<dbReference type="InterPro" id="IPR033709">
    <property type="entry name" value="Anticodon_Ile_ABEc"/>
</dbReference>
<dbReference type="CDD" id="cd07961">
    <property type="entry name" value="Anticodon_Ia_Ile_ABEc"/>
    <property type="match status" value="1"/>
</dbReference>
<dbReference type="Proteomes" id="UP000034706">
    <property type="component" value="Unassembled WGS sequence"/>
</dbReference>
<feature type="active site" description="Proton donor/acceptor" evidence="9">
    <location>
        <position position="580"/>
    </location>
</feature>
<dbReference type="SUPFAM" id="SSF50677">
    <property type="entry name" value="ValRS/IleRS/LeuRS editing domain"/>
    <property type="match status" value="1"/>
</dbReference>
<feature type="domain" description="Methionyl/Valyl/Leucyl/Isoleucyl-tRNA synthetase anticodon-binding" evidence="12">
    <location>
        <begin position="877"/>
        <end position="1025"/>
    </location>
</feature>
<feature type="binding site" evidence="10">
    <location>
        <position position="556"/>
    </location>
    <ligand>
        <name>substrate</name>
    </ligand>
</feature>
<comment type="caution">
    <text evidence="13">The sequence shown here is derived from an EMBL/GenBank/DDBJ whole genome shotgun (WGS) entry which is preliminary data.</text>
</comment>
<dbReference type="Pfam" id="PF19302">
    <property type="entry name" value="DUF5915"/>
    <property type="match status" value="1"/>
</dbReference>
<organism evidence="13 14">
    <name type="scientific">Candidatus Azambacteria bacterium GW2011_GWA2_39_10</name>
    <dbReference type="NCBI Taxonomy" id="1618611"/>
    <lineage>
        <taxon>Bacteria</taxon>
        <taxon>Candidatus Azamiibacteriota</taxon>
    </lineage>
</organism>
<evidence type="ECO:0000259" key="11">
    <source>
        <dbReference type="Pfam" id="PF00133"/>
    </source>
</evidence>
<evidence type="ECO:0000256" key="4">
    <source>
        <dbReference type="ARBA" id="ARBA00022840"/>
    </source>
</evidence>
<evidence type="ECO:0000259" key="12">
    <source>
        <dbReference type="Pfam" id="PF08264"/>
    </source>
</evidence>
<name>A0A0G0LHG7_9BACT</name>
<dbReference type="GO" id="GO:0004822">
    <property type="term" value="F:isoleucine-tRNA ligase activity"/>
    <property type="evidence" value="ECO:0007669"/>
    <property type="project" value="UniProtKB-EC"/>
</dbReference>
<evidence type="ECO:0000256" key="10">
    <source>
        <dbReference type="PIRSR" id="PIRSR613078-2"/>
    </source>
</evidence>
<dbReference type="GO" id="GO:0002161">
    <property type="term" value="F:aminoacyl-tRNA deacylase activity"/>
    <property type="evidence" value="ECO:0007669"/>
    <property type="project" value="InterPro"/>
</dbReference>
<dbReference type="SMART" id="SM00855">
    <property type="entry name" value="PGAM"/>
    <property type="match status" value="1"/>
</dbReference>
<evidence type="ECO:0000256" key="9">
    <source>
        <dbReference type="PIRSR" id="PIRSR613078-1"/>
    </source>
</evidence>
<dbReference type="GO" id="GO:0000049">
    <property type="term" value="F:tRNA binding"/>
    <property type="evidence" value="ECO:0007669"/>
    <property type="project" value="InterPro"/>
</dbReference>
<dbReference type="PROSITE" id="PS00175">
    <property type="entry name" value="PG_MUTASE"/>
    <property type="match status" value="1"/>
</dbReference>
<evidence type="ECO:0000313" key="14">
    <source>
        <dbReference type="Proteomes" id="UP000034706"/>
    </source>
</evidence>
<protein>
    <recommendedName>
        <fullName evidence="1">isoleucine--tRNA ligase</fullName>
        <ecNumber evidence="1">6.1.1.5</ecNumber>
    </recommendedName>
</protein>
<dbReference type="GO" id="GO:0005524">
    <property type="term" value="F:ATP binding"/>
    <property type="evidence" value="ECO:0007669"/>
    <property type="project" value="UniProtKB-KW"/>
</dbReference>
<dbReference type="Pfam" id="PF08264">
    <property type="entry name" value="Anticodon_1"/>
    <property type="match status" value="1"/>
</dbReference>
<dbReference type="InterPro" id="IPR001345">
    <property type="entry name" value="PG/BPGM_mutase_AS"/>
</dbReference>
<dbReference type="PATRIC" id="fig|1618611.3.peg.231"/>
<dbReference type="EMBL" id="LBVT01000018">
    <property type="protein sequence ID" value="KKQ91313.1"/>
    <property type="molecule type" value="Genomic_DNA"/>
</dbReference>
<evidence type="ECO:0000256" key="8">
    <source>
        <dbReference type="ARBA" id="ARBA00048359"/>
    </source>
</evidence>
<dbReference type="Pfam" id="PF00133">
    <property type="entry name" value="tRNA-synt_1"/>
    <property type="match status" value="2"/>
</dbReference>
<dbReference type="InterPro" id="IPR029033">
    <property type="entry name" value="His_PPase_superfam"/>
</dbReference>
<dbReference type="EC" id="6.1.1.5" evidence="1"/>
<dbReference type="PRINTS" id="PR00984">
    <property type="entry name" value="TRNASYNTHILE"/>
</dbReference>
<evidence type="ECO:0000256" key="1">
    <source>
        <dbReference type="ARBA" id="ARBA00013165"/>
    </source>
</evidence>
<feature type="domain" description="Aminoacyl-tRNA synthetase class Ia" evidence="11">
    <location>
        <begin position="698"/>
        <end position="826"/>
    </location>
</feature>
<dbReference type="GO" id="GO:0006428">
    <property type="term" value="P:isoleucyl-tRNA aminoacylation"/>
    <property type="evidence" value="ECO:0007669"/>
    <property type="project" value="InterPro"/>
</dbReference>